<name>A0AAN9VFC5_9ORTH</name>
<dbReference type="SUPFAM" id="SSF53649">
    <property type="entry name" value="Alkaline phosphatase-like"/>
    <property type="match status" value="1"/>
</dbReference>
<keyword evidence="2" id="KW-1185">Reference proteome</keyword>
<evidence type="ECO:0000313" key="2">
    <source>
        <dbReference type="Proteomes" id="UP001378592"/>
    </source>
</evidence>
<dbReference type="Proteomes" id="UP001378592">
    <property type="component" value="Unassembled WGS sequence"/>
</dbReference>
<dbReference type="PANTHER" id="PTHR10974:SF9">
    <property type="entry name" value="DUF229 DOMAIN CONTAINING PROTEIN-RELATED"/>
    <property type="match status" value="1"/>
</dbReference>
<dbReference type="PANTHER" id="PTHR10974">
    <property type="entry name" value="FI08016P-RELATED"/>
    <property type="match status" value="1"/>
</dbReference>
<dbReference type="InterPro" id="IPR017850">
    <property type="entry name" value="Alkaline_phosphatase_core_sf"/>
</dbReference>
<protein>
    <submittedName>
        <fullName evidence="1">Uncharacterized protein</fullName>
    </submittedName>
</protein>
<evidence type="ECO:0000313" key="1">
    <source>
        <dbReference type="EMBL" id="KAK7794927.1"/>
    </source>
</evidence>
<comment type="caution">
    <text evidence="1">The sequence shown here is derived from an EMBL/GenBank/DDBJ whole genome shotgun (WGS) entry which is preliminary data.</text>
</comment>
<dbReference type="Gene3D" id="3.40.720.10">
    <property type="entry name" value="Alkaline Phosphatase, subunit A"/>
    <property type="match status" value="1"/>
</dbReference>
<dbReference type="InterPro" id="IPR004245">
    <property type="entry name" value="DUF229"/>
</dbReference>
<sequence>MPQATDGGGGAGAGGGPADHLLRLVDLSPAGAPAAAAAVARNDTAHQPLEKAGYLVWSPSCQIPHVDAYDESIRKFLKPVDPIVCSRVAPLTFVAPLGEEGQGHVLRVDKAVVPHYAPRGHRLTCCYSNVTRFTTPPGHNYTDQADNYYNISSCSEFEKEVKLKPEEEFILVRCNSYKNGHKNEKKEVYANMHGIVPIKPSVAEKRRERKSPDDDAALNVLMVGYDSMSRLSLLRTMPRTVAYLKRAGYIDLQGYNKIGDNTFPNIMAVLTGMDMNQLKEGCWPSKKTKVDDCPLLWKEFHNHSYVSAYAEDEPTMSTFNYQKTGFLKQPTDYYFRPYMLAASKKLKIQRRNNLDVCMGPISTTDHILRYALDFVTTFKNSFYFALFWMNNFSHNDINVPGAMDLRTLQFFNELDGSGTYNNTIVIFFSDHGMRFGKIRQTHVGWLEERLPFIYILLPDWFKYKYPEAYQNLQTNRNRLTSTFDLYVTLKDVLERGMNSTAASGNVSLACPKCKSFFSEEFGDRSCDDAGVTPHWCTCTTYTELSVNDAIVQNAAKYVLSEIQKKVRNSLQADSCAELIMHQVIKAKKKVHINDHDADHDDYVVIFETLPGGGLFETTVRHSGNSDFSILGMVSRINSYARDSFCVKDGELKLYCFCLPT</sequence>
<dbReference type="Pfam" id="PF02995">
    <property type="entry name" value="DUF229"/>
    <property type="match status" value="1"/>
</dbReference>
<reference evidence="1 2" key="1">
    <citation type="submission" date="2024-03" db="EMBL/GenBank/DDBJ databases">
        <title>The genome assembly and annotation of the cricket Gryllus longicercus Weissman &amp; Gray.</title>
        <authorList>
            <person name="Szrajer S."/>
            <person name="Gray D."/>
            <person name="Ylla G."/>
        </authorList>
    </citation>
    <scope>NUCLEOTIDE SEQUENCE [LARGE SCALE GENOMIC DNA]</scope>
    <source>
        <strain evidence="1">DAG 2021-001</strain>
        <tissue evidence="1">Whole body minus gut</tissue>
    </source>
</reference>
<gene>
    <name evidence="1" type="ORF">R5R35_005898</name>
</gene>
<dbReference type="AlphaFoldDB" id="A0AAN9VFC5"/>
<dbReference type="FunFam" id="3.40.720.10:FF:000017">
    <property type="entry name" value="Predicted protein"/>
    <property type="match status" value="1"/>
</dbReference>
<dbReference type="CDD" id="cd16021">
    <property type="entry name" value="ALP_like"/>
    <property type="match status" value="1"/>
</dbReference>
<accession>A0AAN9VFC5</accession>
<dbReference type="EMBL" id="JAZDUA010000310">
    <property type="protein sequence ID" value="KAK7794927.1"/>
    <property type="molecule type" value="Genomic_DNA"/>
</dbReference>
<organism evidence="1 2">
    <name type="scientific">Gryllus longicercus</name>
    <dbReference type="NCBI Taxonomy" id="2509291"/>
    <lineage>
        <taxon>Eukaryota</taxon>
        <taxon>Metazoa</taxon>
        <taxon>Ecdysozoa</taxon>
        <taxon>Arthropoda</taxon>
        <taxon>Hexapoda</taxon>
        <taxon>Insecta</taxon>
        <taxon>Pterygota</taxon>
        <taxon>Neoptera</taxon>
        <taxon>Polyneoptera</taxon>
        <taxon>Orthoptera</taxon>
        <taxon>Ensifera</taxon>
        <taxon>Gryllidea</taxon>
        <taxon>Grylloidea</taxon>
        <taxon>Gryllidae</taxon>
        <taxon>Gryllinae</taxon>
        <taxon>Gryllus</taxon>
    </lineage>
</organism>
<dbReference type="GO" id="GO:0005615">
    <property type="term" value="C:extracellular space"/>
    <property type="evidence" value="ECO:0007669"/>
    <property type="project" value="TreeGrafter"/>
</dbReference>
<proteinExistence type="predicted"/>